<reference evidence="2" key="1">
    <citation type="journal article" date="2012" name="PLoS Genet.">
        <title>Comparative analysis of the genomes of two field isolates of the rice blast fungus Magnaporthe oryzae.</title>
        <authorList>
            <person name="Xue M."/>
            <person name="Yang J."/>
            <person name="Li Z."/>
            <person name="Hu S."/>
            <person name="Yao N."/>
            <person name="Dean R.A."/>
            <person name="Zhao W."/>
            <person name="Shen M."/>
            <person name="Zhang H."/>
            <person name="Li C."/>
            <person name="Liu L."/>
            <person name="Cao L."/>
            <person name="Xu X."/>
            <person name="Xing Y."/>
            <person name="Hsiang T."/>
            <person name="Zhang Z."/>
            <person name="Xu J.R."/>
            <person name="Peng Y.L."/>
        </authorList>
    </citation>
    <scope>NUCLEOTIDE SEQUENCE</scope>
    <source>
        <strain evidence="2">Y34</strain>
    </source>
</reference>
<dbReference type="PANTHER" id="PTHR42085">
    <property type="entry name" value="F-BOX DOMAIN-CONTAINING PROTEIN"/>
    <property type="match status" value="1"/>
</dbReference>
<dbReference type="Proteomes" id="UP000011086">
    <property type="component" value="Unassembled WGS sequence"/>
</dbReference>
<evidence type="ECO:0000256" key="1">
    <source>
        <dbReference type="SAM" id="MobiDB-lite"/>
    </source>
</evidence>
<gene>
    <name evidence="2" type="ORF">OOU_Y34scaffold00590g83</name>
</gene>
<evidence type="ECO:0000313" key="2">
    <source>
        <dbReference type="EMBL" id="ELQ37569.1"/>
    </source>
</evidence>
<feature type="compositionally biased region" description="Polar residues" evidence="1">
    <location>
        <begin position="34"/>
        <end position="43"/>
    </location>
</feature>
<dbReference type="AlphaFoldDB" id="A0AA97NW94"/>
<name>A0AA97NW94_PYRO3</name>
<feature type="region of interest" description="Disordered" evidence="1">
    <location>
        <begin position="30"/>
        <end position="69"/>
    </location>
</feature>
<organism evidence="2">
    <name type="scientific">Pyricularia oryzae (strain Y34)</name>
    <name type="common">Rice blast fungus</name>
    <name type="synonym">Magnaporthe oryzae</name>
    <dbReference type="NCBI Taxonomy" id="1143189"/>
    <lineage>
        <taxon>Eukaryota</taxon>
        <taxon>Fungi</taxon>
        <taxon>Dikarya</taxon>
        <taxon>Ascomycota</taxon>
        <taxon>Pezizomycotina</taxon>
        <taxon>Sordariomycetes</taxon>
        <taxon>Sordariomycetidae</taxon>
        <taxon>Magnaporthales</taxon>
        <taxon>Pyriculariaceae</taxon>
        <taxon>Pyricularia</taxon>
    </lineage>
</organism>
<feature type="region of interest" description="Disordered" evidence="1">
    <location>
        <begin position="287"/>
        <end position="309"/>
    </location>
</feature>
<dbReference type="PANTHER" id="PTHR42085:SF2">
    <property type="entry name" value="F-BOX DOMAIN-CONTAINING PROTEIN"/>
    <property type="match status" value="1"/>
</dbReference>
<proteinExistence type="predicted"/>
<sequence length="503" mass="56334">MGASSIQPAHLLITPIVPLCCEDPSCYPGPRCPSSKQPSQRNSNEGDDMSAMHPPWVPSQNDHHSTSDNDLICQDESLELYTPTDSVLYAPSPPAVFSGNFPTLALPEVDISAAKVNPGPPAIPRSNDTSLDRHFGAGRSPQPHPRRVPGIGSRIATSASLDTASRVRKECRRQHSHPAIAKLSRLPLVRILDAPECTTQAVAESLTGGRGSFRREMDWEDSEHEMVLDDASPGSISRCSRWDAPNSWFIFPSELRNQIYEYTVQLPTSHGLYAEYYTQIRGCLSRKSQGRCGSSSDDKTDRQDDEPFPTYKANLRTPSILLVSRAITDECMSILHTRTFTFDRIPPWVPGAADPMRMSSFVGRATLQNLRHVDMRIDLGRGRHGSAWIWTKLAEDLLDVLAASSRLLSLRVVLKLFQTHNLRLWEFESGERYWYKRLLHKLDWFRANHSQVWSPPAIAVEYWEIMGDWVYLLDPSGRNPVATLGRATDPKLVPGSITDFLTP</sequence>
<dbReference type="EMBL" id="JH794014">
    <property type="protein sequence ID" value="ELQ37569.1"/>
    <property type="molecule type" value="Genomic_DNA"/>
</dbReference>
<dbReference type="InterPro" id="IPR038883">
    <property type="entry name" value="AN11006-like"/>
</dbReference>
<accession>A0AA97NW94</accession>
<protein>
    <submittedName>
        <fullName evidence="2">Uncharacterized protein</fullName>
    </submittedName>
</protein>